<keyword evidence="3" id="KW-1185">Reference proteome</keyword>
<gene>
    <name evidence="2" type="ORF">CRENBAI_008874</name>
</gene>
<comment type="caution">
    <text evidence="2">The sequence shown here is derived from an EMBL/GenBank/DDBJ whole genome shotgun (WGS) entry which is preliminary data.</text>
</comment>
<evidence type="ECO:0000313" key="3">
    <source>
        <dbReference type="Proteomes" id="UP001311232"/>
    </source>
</evidence>
<name>A0AAV9RML1_9TELE</name>
<evidence type="ECO:0000256" key="1">
    <source>
        <dbReference type="SAM" id="MobiDB-lite"/>
    </source>
</evidence>
<dbReference type="EMBL" id="JAHHUM010001619">
    <property type="protein sequence ID" value="KAK5610221.1"/>
    <property type="molecule type" value="Genomic_DNA"/>
</dbReference>
<protein>
    <submittedName>
        <fullName evidence="2">Uncharacterized protein</fullName>
    </submittedName>
</protein>
<reference evidence="2 3" key="1">
    <citation type="submission" date="2021-06" db="EMBL/GenBank/DDBJ databases">
        <authorList>
            <person name="Palmer J.M."/>
        </authorList>
    </citation>
    <scope>NUCLEOTIDE SEQUENCE [LARGE SCALE GENOMIC DNA]</scope>
    <source>
        <strain evidence="2 3">MEX-2019</strain>
        <tissue evidence="2">Muscle</tissue>
    </source>
</reference>
<organism evidence="2 3">
    <name type="scientific">Crenichthys baileyi</name>
    <name type="common">White River springfish</name>
    <dbReference type="NCBI Taxonomy" id="28760"/>
    <lineage>
        <taxon>Eukaryota</taxon>
        <taxon>Metazoa</taxon>
        <taxon>Chordata</taxon>
        <taxon>Craniata</taxon>
        <taxon>Vertebrata</taxon>
        <taxon>Euteleostomi</taxon>
        <taxon>Actinopterygii</taxon>
        <taxon>Neopterygii</taxon>
        <taxon>Teleostei</taxon>
        <taxon>Neoteleostei</taxon>
        <taxon>Acanthomorphata</taxon>
        <taxon>Ovalentaria</taxon>
        <taxon>Atherinomorphae</taxon>
        <taxon>Cyprinodontiformes</taxon>
        <taxon>Goodeidae</taxon>
        <taxon>Crenichthys</taxon>
    </lineage>
</organism>
<sequence length="114" mass="11851">MEARASLSPQHGARAGGGGGGSGSPRGTTRACELCPAALPPQQSPRRKKGDKSNVHPPLTVKRLRNPAPLLKFTAATQDGGLRSSSSKESYQRAKCCVASALDQPDYAVVVLVL</sequence>
<proteinExistence type="predicted"/>
<dbReference type="Proteomes" id="UP001311232">
    <property type="component" value="Unassembled WGS sequence"/>
</dbReference>
<dbReference type="AlphaFoldDB" id="A0AAV9RML1"/>
<accession>A0AAV9RML1</accession>
<feature type="compositionally biased region" description="Gly residues" evidence="1">
    <location>
        <begin position="14"/>
        <end position="24"/>
    </location>
</feature>
<feature type="region of interest" description="Disordered" evidence="1">
    <location>
        <begin position="1"/>
        <end position="67"/>
    </location>
</feature>
<evidence type="ECO:0000313" key="2">
    <source>
        <dbReference type="EMBL" id="KAK5610221.1"/>
    </source>
</evidence>